<keyword evidence="3" id="KW-1185">Reference proteome</keyword>
<dbReference type="Proteomes" id="UP000199555">
    <property type="component" value="Unassembled WGS sequence"/>
</dbReference>
<name>A0A1G9H969_9RHOB</name>
<evidence type="ECO:0000256" key="1">
    <source>
        <dbReference type="SAM" id="MobiDB-lite"/>
    </source>
</evidence>
<evidence type="ECO:0000313" key="3">
    <source>
        <dbReference type="Proteomes" id="UP000199555"/>
    </source>
</evidence>
<feature type="region of interest" description="Disordered" evidence="1">
    <location>
        <begin position="1"/>
        <end position="52"/>
    </location>
</feature>
<sequence>MMGAKLPAISPRSQKTGCDLPAISPRSPRDLGRETPSLPKGREYSVPPSGVRHTPVLVSDQLHVLAGRVLRLMVSHRNPEQFFVERSDIADEMRRLARAVR</sequence>
<dbReference type="AlphaFoldDB" id="A0A1G9H969"/>
<accession>A0A1G9H969</accession>
<proteinExistence type="predicted"/>
<reference evidence="3" key="1">
    <citation type="submission" date="2016-10" db="EMBL/GenBank/DDBJ databases">
        <authorList>
            <person name="Varghese N."/>
            <person name="Submissions S."/>
        </authorList>
    </citation>
    <scope>NUCLEOTIDE SEQUENCE [LARGE SCALE GENOMIC DNA]</scope>
    <source>
        <strain evidence="3">CGMCC 1.7655</strain>
    </source>
</reference>
<protein>
    <submittedName>
        <fullName evidence="2">Uncharacterized protein</fullName>
    </submittedName>
</protein>
<organism evidence="2 3">
    <name type="scientific">Paracoccus chinensis</name>
    <dbReference type="NCBI Taxonomy" id="525640"/>
    <lineage>
        <taxon>Bacteria</taxon>
        <taxon>Pseudomonadati</taxon>
        <taxon>Pseudomonadota</taxon>
        <taxon>Alphaproteobacteria</taxon>
        <taxon>Rhodobacterales</taxon>
        <taxon>Paracoccaceae</taxon>
        <taxon>Paracoccus</taxon>
    </lineage>
</organism>
<gene>
    <name evidence="2" type="ORF">SAMN04487971_10677</name>
</gene>
<dbReference type="EMBL" id="FNGE01000006">
    <property type="protein sequence ID" value="SDL09407.1"/>
    <property type="molecule type" value="Genomic_DNA"/>
</dbReference>
<evidence type="ECO:0000313" key="2">
    <source>
        <dbReference type="EMBL" id="SDL09407.1"/>
    </source>
</evidence>
<dbReference type="STRING" id="525640.SAMN04487971_10677"/>